<feature type="domain" description="Tyr recombinase" evidence="2">
    <location>
        <begin position="1"/>
        <end position="161"/>
    </location>
</feature>
<evidence type="ECO:0000313" key="4">
    <source>
        <dbReference type="Proteomes" id="UP000073601"/>
    </source>
</evidence>
<name>A0A128FHA0_9GAMM</name>
<dbReference type="SUPFAM" id="SSF56349">
    <property type="entry name" value="DNA breaking-rejoining enzymes"/>
    <property type="match status" value="1"/>
</dbReference>
<keyword evidence="4" id="KW-1185">Reference proteome</keyword>
<dbReference type="AlphaFoldDB" id="A0A128FHA0"/>
<dbReference type="Gene3D" id="1.10.443.10">
    <property type="entry name" value="Intergrase catalytic core"/>
    <property type="match status" value="1"/>
</dbReference>
<accession>A0A128FHA0</accession>
<dbReference type="InterPro" id="IPR011010">
    <property type="entry name" value="DNA_brk_join_enz"/>
</dbReference>
<reference evidence="4" key="1">
    <citation type="submission" date="2016-02" db="EMBL/GenBank/DDBJ databases">
        <authorList>
            <person name="Rodrigo-Torres Lidia"/>
            <person name="Arahal R.David."/>
        </authorList>
    </citation>
    <scope>NUCLEOTIDE SEQUENCE [LARGE SCALE GENOMIC DNA]</scope>
    <source>
        <strain evidence="4">CECT 8713</strain>
    </source>
</reference>
<dbReference type="InterPro" id="IPR013762">
    <property type="entry name" value="Integrase-like_cat_sf"/>
</dbReference>
<evidence type="ECO:0000256" key="1">
    <source>
        <dbReference type="ARBA" id="ARBA00023172"/>
    </source>
</evidence>
<organism evidence="3 4">
    <name type="scientific">Grimontia marina</name>
    <dbReference type="NCBI Taxonomy" id="646534"/>
    <lineage>
        <taxon>Bacteria</taxon>
        <taxon>Pseudomonadati</taxon>
        <taxon>Pseudomonadota</taxon>
        <taxon>Gammaproteobacteria</taxon>
        <taxon>Vibrionales</taxon>
        <taxon>Vibrionaceae</taxon>
        <taxon>Grimontia</taxon>
    </lineage>
</organism>
<protein>
    <submittedName>
        <fullName evidence="3">Phage integrase family protein</fullName>
    </submittedName>
</protein>
<evidence type="ECO:0000259" key="2">
    <source>
        <dbReference type="PROSITE" id="PS51898"/>
    </source>
</evidence>
<dbReference type="GO" id="GO:0015074">
    <property type="term" value="P:DNA integration"/>
    <property type="evidence" value="ECO:0007669"/>
    <property type="project" value="InterPro"/>
</dbReference>
<dbReference type="Proteomes" id="UP000073601">
    <property type="component" value="Unassembled WGS sequence"/>
</dbReference>
<proteinExistence type="predicted"/>
<dbReference type="EMBL" id="FIZY01000055">
    <property type="protein sequence ID" value="CZF86183.1"/>
    <property type="molecule type" value="Genomic_DNA"/>
</dbReference>
<sequence length="175" mass="19365">MTLLVLLMGLRPAEACQLRPEDIITKDGVLCARVTDKGAYMRVKSPHAVRDVPIHDFLKKLGFVGWMQTASQTHLYHAMPQREVDWSKPYLLRFGHTLSALGFPPGARPTAYGLRHTFIDVLKQNDINEATVADIVGHSVPSLTYGRYGKRTPLTQMQTAINSMTLPSGGAYACV</sequence>
<dbReference type="InterPro" id="IPR002104">
    <property type="entry name" value="Integrase_catalytic"/>
</dbReference>
<dbReference type="Pfam" id="PF00589">
    <property type="entry name" value="Phage_integrase"/>
    <property type="match status" value="1"/>
</dbReference>
<gene>
    <name evidence="3" type="ORF">GMA8713_04216</name>
</gene>
<evidence type="ECO:0000313" key="3">
    <source>
        <dbReference type="EMBL" id="CZF86183.1"/>
    </source>
</evidence>
<dbReference type="GO" id="GO:0006310">
    <property type="term" value="P:DNA recombination"/>
    <property type="evidence" value="ECO:0007669"/>
    <property type="project" value="UniProtKB-KW"/>
</dbReference>
<dbReference type="GO" id="GO:0003677">
    <property type="term" value="F:DNA binding"/>
    <property type="evidence" value="ECO:0007669"/>
    <property type="project" value="InterPro"/>
</dbReference>
<keyword evidence="1" id="KW-0233">DNA recombination</keyword>
<dbReference type="PROSITE" id="PS51898">
    <property type="entry name" value="TYR_RECOMBINASE"/>
    <property type="match status" value="1"/>
</dbReference>